<feature type="transmembrane region" description="Helical" evidence="5">
    <location>
        <begin position="111"/>
        <end position="130"/>
    </location>
</feature>
<dbReference type="GO" id="GO:0006691">
    <property type="term" value="P:leukotriene metabolic process"/>
    <property type="evidence" value="ECO:0007669"/>
    <property type="project" value="UniProtKB-ARBA"/>
</dbReference>
<dbReference type="OrthoDB" id="464934at2"/>
<gene>
    <name evidence="6" type="ORF">BAU07_25375</name>
</gene>
<dbReference type="RefSeq" id="WP_066664029.1">
    <property type="nucleotide sequence ID" value="NZ_CBCSCL010000003.1"/>
</dbReference>
<dbReference type="SUPFAM" id="SSF161084">
    <property type="entry name" value="MAPEG domain-like"/>
    <property type="match status" value="1"/>
</dbReference>
<evidence type="ECO:0000256" key="5">
    <source>
        <dbReference type="SAM" id="Phobius"/>
    </source>
</evidence>
<dbReference type="GO" id="GO:0004364">
    <property type="term" value="F:glutathione transferase activity"/>
    <property type="evidence" value="ECO:0007669"/>
    <property type="project" value="TreeGrafter"/>
</dbReference>
<dbReference type="Pfam" id="PF01124">
    <property type="entry name" value="MAPEG"/>
    <property type="match status" value="1"/>
</dbReference>
<comment type="subcellular location">
    <subcellularLocation>
        <location evidence="1">Membrane</location>
        <topology evidence="1">Multi-pass membrane protein</topology>
    </subcellularLocation>
</comment>
<dbReference type="Gene3D" id="1.20.120.550">
    <property type="entry name" value="Membrane associated eicosanoid/glutathione metabolism-like domain"/>
    <property type="match status" value="1"/>
</dbReference>
<dbReference type="KEGG" id="bfz:BAU07_25375"/>
<dbReference type="EMBL" id="CP016172">
    <property type="protein sequence ID" value="ANN79997.1"/>
    <property type="molecule type" value="Genomic_DNA"/>
</dbReference>
<name>A0A193GIU0_9BORD</name>
<dbReference type="AlphaFoldDB" id="A0A193GIU0"/>
<evidence type="ECO:0000256" key="2">
    <source>
        <dbReference type="ARBA" id="ARBA00022692"/>
    </source>
</evidence>
<dbReference type="PANTHER" id="PTHR10250:SF15">
    <property type="entry name" value="MICROSOMAL GLUTATHIONE S-TRANSFERASE-RELATED"/>
    <property type="match status" value="1"/>
</dbReference>
<keyword evidence="3 5" id="KW-1133">Transmembrane helix</keyword>
<sequence length="131" mass="14413">MEAYYSVAIVTLLSGLLCFAMALACARAHVKTGIYAPKMSGHPLLDRTVRAHLNTLEWMPIFLPAMWLFAIYWSPSWAAILGGLWIAGRIVYFIGYVAATDKRRPGFAIQALAAIILVLGALGRIIYLMLA</sequence>
<dbReference type="InterPro" id="IPR001129">
    <property type="entry name" value="Membr-assoc_MAPEG"/>
</dbReference>
<reference evidence="6 7" key="1">
    <citation type="submission" date="2016-06" db="EMBL/GenBank/DDBJ databases">
        <title>Complete genome sequences of Bordetella bronchialis and Bordetella flabilis.</title>
        <authorList>
            <person name="LiPuma J.J."/>
            <person name="Spilker T."/>
        </authorList>
    </citation>
    <scope>NUCLEOTIDE SEQUENCE [LARGE SCALE GENOMIC DNA]</scope>
    <source>
        <strain evidence="6 7">AU10664</strain>
    </source>
</reference>
<organism evidence="6 7">
    <name type="scientific">Bordetella flabilis</name>
    <dbReference type="NCBI Taxonomy" id="463014"/>
    <lineage>
        <taxon>Bacteria</taxon>
        <taxon>Pseudomonadati</taxon>
        <taxon>Pseudomonadota</taxon>
        <taxon>Betaproteobacteria</taxon>
        <taxon>Burkholderiales</taxon>
        <taxon>Alcaligenaceae</taxon>
        <taxon>Bordetella</taxon>
    </lineage>
</organism>
<evidence type="ECO:0000256" key="4">
    <source>
        <dbReference type="ARBA" id="ARBA00023136"/>
    </source>
</evidence>
<dbReference type="PANTHER" id="PTHR10250">
    <property type="entry name" value="MICROSOMAL GLUTATHIONE S-TRANSFERASE"/>
    <property type="match status" value="1"/>
</dbReference>
<evidence type="ECO:0000256" key="1">
    <source>
        <dbReference type="ARBA" id="ARBA00004141"/>
    </source>
</evidence>
<dbReference type="Proteomes" id="UP000091926">
    <property type="component" value="Chromosome"/>
</dbReference>
<dbReference type="GO" id="GO:0016020">
    <property type="term" value="C:membrane"/>
    <property type="evidence" value="ECO:0007669"/>
    <property type="project" value="UniProtKB-SubCell"/>
</dbReference>
<evidence type="ECO:0000256" key="3">
    <source>
        <dbReference type="ARBA" id="ARBA00022989"/>
    </source>
</evidence>
<keyword evidence="4 5" id="KW-0472">Membrane</keyword>
<evidence type="ECO:0000313" key="6">
    <source>
        <dbReference type="EMBL" id="ANN79997.1"/>
    </source>
</evidence>
<evidence type="ECO:0000313" key="7">
    <source>
        <dbReference type="Proteomes" id="UP000091926"/>
    </source>
</evidence>
<evidence type="ECO:0008006" key="8">
    <source>
        <dbReference type="Google" id="ProtNLM"/>
    </source>
</evidence>
<feature type="transmembrane region" description="Helical" evidence="5">
    <location>
        <begin position="6"/>
        <end position="30"/>
    </location>
</feature>
<keyword evidence="7" id="KW-1185">Reference proteome</keyword>
<proteinExistence type="predicted"/>
<keyword evidence="2 5" id="KW-0812">Transmembrane</keyword>
<accession>A0A193GIU0</accession>
<feature type="transmembrane region" description="Helical" evidence="5">
    <location>
        <begin position="79"/>
        <end position="99"/>
    </location>
</feature>
<dbReference type="GO" id="GO:0004602">
    <property type="term" value="F:glutathione peroxidase activity"/>
    <property type="evidence" value="ECO:0007669"/>
    <property type="project" value="TreeGrafter"/>
</dbReference>
<dbReference type="InterPro" id="IPR050997">
    <property type="entry name" value="MAPEG"/>
</dbReference>
<feature type="transmembrane region" description="Helical" evidence="5">
    <location>
        <begin position="51"/>
        <end position="73"/>
    </location>
</feature>
<dbReference type="STRING" id="463014.BAU07_25375"/>
<protein>
    <recommendedName>
        <fullName evidence="8">MAPEG family protein</fullName>
    </recommendedName>
</protein>
<dbReference type="InterPro" id="IPR023352">
    <property type="entry name" value="MAPEG-like_dom_sf"/>
</dbReference>